<dbReference type="GO" id="GO:0003677">
    <property type="term" value="F:DNA binding"/>
    <property type="evidence" value="ECO:0007669"/>
    <property type="project" value="UniProtKB-KW"/>
</dbReference>
<dbReference type="RefSeq" id="WP_121586644.1">
    <property type="nucleotide sequence ID" value="NZ_RCHT01000007.1"/>
</dbReference>
<gene>
    <name evidence="2" type="ORF">D4A47_06430</name>
</gene>
<dbReference type="GO" id="GO:0009035">
    <property type="term" value="F:type I site-specific deoxyribonuclease activity"/>
    <property type="evidence" value="ECO:0007669"/>
    <property type="project" value="UniProtKB-EC"/>
</dbReference>
<dbReference type="Pfam" id="PF04313">
    <property type="entry name" value="HSDR_N"/>
    <property type="match status" value="1"/>
</dbReference>
<keyword evidence="2" id="KW-0540">Nuclease</keyword>
<feature type="domain" description="Restriction endonuclease type I HsdR N-terminal" evidence="1">
    <location>
        <begin position="46"/>
        <end position="126"/>
    </location>
</feature>
<dbReference type="EMBL" id="RCHT01000007">
    <property type="protein sequence ID" value="RLL12158.1"/>
    <property type="molecule type" value="Genomic_DNA"/>
</dbReference>
<organism evidence="2 3">
    <name type="scientific">Anaerotruncus massiliensis</name>
    <name type="common">ex Liu et al. 2021</name>
    <dbReference type="NCBI Taxonomy" id="2321404"/>
    <lineage>
        <taxon>Bacteria</taxon>
        <taxon>Bacillati</taxon>
        <taxon>Bacillota</taxon>
        <taxon>Clostridia</taxon>
        <taxon>Eubacteriales</taxon>
        <taxon>Oscillospiraceae</taxon>
        <taxon>Anaerotruncus</taxon>
    </lineage>
</organism>
<proteinExistence type="predicted"/>
<dbReference type="GO" id="GO:0009307">
    <property type="term" value="P:DNA restriction-modification system"/>
    <property type="evidence" value="ECO:0007669"/>
    <property type="project" value="UniProtKB-KW"/>
</dbReference>
<name>A0A498CRY2_9FIRM</name>
<protein>
    <submittedName>
        <fullName evidence="2">Endonuclease</fullName>
    </submittedName>
</protein>
<dbReference type="PIRSF" id="PIRSF035009">
    <property type="entry name" value="UCP035009_HSDR_N"/>
    <property type="match status" value="1"/>
</dbReference>
<dbReference type="InterPro" id="IPR017035">
    <property type="entry name" value="UCP035009_HsdR_All3000-type"/>
</dbReference>
<evidence type="ECO:0000313" key="3">
    <source>
        <dbReference type="Proteomes" id="UP000276301"/>
    </source>
</evidence>
<keyword evidence="2" id="KW-0255">Endonuclease</keyword>
<dbReference type="GO" id="GO:0005524">
    <property type="term" value="F:ATP binding"/>
    <property type="evidence" value="ECO:0007669"/>
    <property type="project" value="UniProtKB-KW"/>
</dbReference>
<evidence type="ECO:0000259" key="1">
    <source>
        <dbReference type="Pfam" id="PF04313"/>
    </source>
</evidence>
<dbReference type="Proteomes" id="UP000276301">
    <property type="component" value="Unassembled WGS sequence"/>
</dbReference>
<keyword evidence="3" id="KW-1185">Reference proteome</keyword>
<dbReference type="AlphaFoldDB" id="A0A498CRY2"/>
<dbReference type="InterPro" id="IPR007409">
    <property type="entry name" value="Restrct_endonuc_type1_HsdR_N"/>
</dbReference>
<sequence length="367" mass="42067">MDFIDELRQFSSRVEKIKGVITTEEATKNSLILPFFQLLGYDVFNPLEFVPEYTADVGTKKGEKVDYAIVINDEPVILVEAKWCGEPLDKHDSQLFRYFGTTSAKFGILTNGVIYKFYTDLNEPNKMDLDPFLVFNVLDIQDNIVSEVKRFAKATLDIDAAFNAASELKFTNLIKSFVHAQRTNPSDDFVKYMMSQIYDGTRTQQAIERFRPIVKRGLNQYVNDAINETLKNAIKSHEPSEQTTAPEVGTAVAEPLPIDEQVHDRIITTQEELEAFGIIKGLLHGEVDPAKLSYKDTENYFAILYDNKTTKWICRMKLDRKKKLVIIPPAVEPPLDKETKHYLESIDDLYDMRDVLIQSVKRFTDPK</sequence>
<evidence type="ECO:0000313" key="2">
    <source>
        <dbReference type="EMBL" id="RLL12158.1"/>
    </source>
</evidence>
<keyword evidence="2" id="KW-0378">Hydrolase</keyword>
<accession>A0A498CRY2</accession>
<comment type="caution">
    <text evidence="2">The sequence shown here is derived from an EMBL/GenBank/DDBJ whole genome shotgun (WGS) entry which is preliminary data.</text>
</comment>
<reference evidence="2 3" key="1">
    <citation type="submission" date="2018-10" db="EMBL/GenBank/DDBJ databases">
        <title>Anaerotruncus faecis sp. nov., isolated from human feces.</title>
        <authorList>
            <person name="Wang Y.-J."/>
        </authorList>
    </citation>
    <scope>NUCLEOTIDE SEQUENCE [LARGE SCALE GENOMIC DNA]</scope>
    <source>
        <strain evidence="2 3">22A2-44</strain>
    </source>
</reference>